<feature type="region of interest" description="Disordered" evidence="6">
    <location>
        <begin position="33"/>
        <end position="105"/>
    </location>
</feature>
<evidence type="ECO:0000256" key="5">
    <source>
        <dbReference type="ARBA" id="ARBA00023288"/>
    </source>
</evidence>
<evidence type="ECO:0000256" key="7">
    <source>
        <dbReference type="SAM" id="SignalP"/>
    </source>
</evidence>
<gene>
    <name evidence="8" type="ORF">H9867_00335</name>
</gene>
<evidence type="ECO:0000256" key="2">
    <source>
        <dbReference type="ARBA" id="ARBA00022729"/>
    </source>
</evidence>
<evidence type="ECO:0000256" key="3">
    <source>
        <dbReference type="ARBA" id="ARBA00023136"/>
    </source>
</evidence>
<evidence type="ECO:0000313" key="8">
    <source>
        <dbReference type="EMBL" id="HIW94927.1"/>
    </source>
</evidence>
<reference evidence="8" key="1">
    <citation type="journal article" date="2021" name="PeerJ">
        <title>Extensive microbial diversity within the chicken gut microbiome revealed by metagenomics and culture.</title>
        <authorList>
            <person name="Gilroy R."/>
            <person name="Ravi A."/>
            <person name="Getino M."/>
            <person name="Pursley I."/>
            <person name="Horton D.L."/>
            <person name="Alikhan N.F."/>
            <person name="Baker D."/>
            <person name="Gharbi K."/>
            <person name="Hall N."/>
            <person name="Watson M."/>
            <person name="Adriaenssens E.M."/>
            <person name="Foster-Nyarko E."/>
            <person name="Jarju S."/>
            <person name="Secka A."/>
            <person name="Antonio M."/>
            <person name="Oren A."/>
            <person name="Chaudhuri R.R."/>
            <person name="La Ragione R."/>
            <person name="Hildebrand F."/>
            <person name="Pallen M.J."/>
        </authorList>
    </citation>
    <scope>NUCLEOTIDE SEQUENCE</scope>
    <source>
        <strain evidence="8">4376</strain>
    </source>
</reference>
<evidence type="ECO:0000256" key="6">
    <source>
        <dbReference type="SAM" id="MobiDB-lite"/>
    </source>
</evidence>
<comment type="caution">
    <text evidence="8">The sequence shown here is derived from an EMBL/GenBank/DDBJ whole genome shotgun (WGS) entry which is preliminary data.</text>
</comment>
<evidence type="ECO:0000256" key="4">
    <source>
        <dbReference type="ARBA" id="ARBA00023139"/>
    </source>
</evidence>
<dbReference type="Proteomes" id="UP000824189">
    <property type="component" value="Unassembled WGS sequence"/>
</dbReference>
<dbReference type="AlphaFoldDB" id="A0A9D1RYD5"/>
<evidence type="ECO:0000256" key="1">
    <source>
        <dbReference type="ARBA" id="ARBA00022475"/>
    </source>
</evidence>
<reference evidence="8" key="2">
    <citation type="submission" date="2021-04" db="EMBL/GenBank/DDBJ databases">
        <authorList>
            <person name="Gilroy R."/>
        </authorList>
    </citation>
    <scope>NUCLEOTIDE SEQUENCE</scope>
    <source>
        <strain evidence="8">4376</strain>
    </source>
</reference>
<proteinExistence type="predicted"/>
<organism evidence="8 9">
    <name type="scientific">Candidatus Corynebacterium gallistercoris</name>
    <dbReference type="NCBI Taxonomy" id="2838530"/>
    <lineage>
        <taxon>Bacteria</taxon>
        <taxon>Bacillati</taxon>
        <taxon>Actinomycetota</taxon>
        <taxon>Actinomycetes</taxon>
        <taxon>Mycobacteriales</taxon>
        <taxon>Corynebacteriaceae</taxon>
        <taxon>Corynebacterium</taxon>
    </lineage>
</organism>
<feature type="signal peptide" evidence="7">
    <location>
        <begin position="1"/>
        <end position="19"/>
    </location>
</feature>
<keyword evidence="2 7" id="KW-0732">Signal</keyword>
<feature type="compositionally biased region" description="Gly residues" evidence="6">
    <location>
        <begin position="88"/>
        <end position="104"/>
    </location>
</feature>
<sequence length="244" mass="25545">MRRSTLFTTSHHLSSAALAIVVSGSLALTSCSGSDLGEDQAKEASTTAASASTYKATETTEASASENSSSKKPKPTLGGEAGSQGQRQGQGQGSSGGSGSGGASCGVNDDADAIYDNIHKVPGPNLEGTQWSYGGDSNYDPCADLSYPALDQVPKGNAQFARQIMLFHKGEYIGVGTLSVQHHIGIINTTNNSITVRYKDYEALDAAGAGHVDSPNYTADVTYRWDGQKVVPEDPIPNLKYYKE</sequence>
<dbReference type="InterPro" id="IPR025971">
    <property type="entry name" value="LppP/LprE"/>
</dbReference>
<dbReference type="EMBL" id="DXFZ01000005">
    <property type="protein sequence ID" value="HIW94927.1"/>
    <property type="molecule type" value="Genomic_DNA"/>
</dbReference>
<feature type="compositionally biased region" description="Low complexity" evidence="6">
    <location>
        <begin position="43"/>
        <end position="70"/>
    </location>
</feature>
<protein>
    <submittedName>
        <fullName evidence="8">LppP/LprE family lipoprotein</fullName>
    </submittedName>
</protein>
<dbReference type="Pfam" id="PF14041">
    <property type="entry name" value="Lipoprotein_21"/>
    <property type="match status" value="1"/>
</dbReference>
<keyword evidence="4" id="KW-0564">Palmitate</keyword>
<keyword evidence="5 8" id="KW-0449">Lipoprotein</keyword>
<accession>A0A9D1RYD5</accession>
<name>A0A9D1RYD5_9CORY</name>
<feature type="chain" id="PRO_5039395706" evidence="7">
    <location>
        <begin position="20"/>
        <end position="244"/>
    </location>
</feature>
<keyword evidence="3" id="KW-0472">Membrane</keyword>
<keyword evidence="1" id="KW-1003">Cell membrane</keyword>
<evidence type="ECO:0000313" key="9">
    <source>
        <dbReference type="Proteomes" id="UP000824189"/>
    </source>
</evidence>
<dbReference type="PROSITE" id="PS51257">
    <property type="entry name" value="PROKAR_LIPOPROTEIN"/>
    <property type="match status" value="1"/>
</dbReference>